<evidence type="ECO:0000313" key="2">
    <source>
        <dbReference type="EMBL" id="NJC22223.1"/>
    </source>
</evidence>
<accession>A0A846RGG3</accession>
<keyword evidence="3" id="KW-1185">Reference proteome</keyword>
<dbReference type="EMBL" id="JAATJL010000001">
    <property type="protein sequence ID" value="NJC22223.1"/>
    <property type="molecule type" value="Genomic_DNA"/>
</dbReference>
<proteinExistence type="predicted"/>
<dbReference type="InterPro" id="IPR004143">
    <property type="entry name" value="BPL_LPL_catalytic"/>
</dbReference>
<evidence type="ECO:0000313" key="3">
    <source>
        <dbReference type="Proteomes" id="UP000547458"/>
    </source>
</evidence>
<dbReference type="Pfam" id="PF21948">
    <property type="entry name" value="LplA-B_cat"/>
    <property type="match status" value="1"/>
</dbReference>
<comment type="caution">
    <text evidence="2">The sequence shown here is derived from an EMBL/GenBank/DDBJ whole genome shotgun (WGS) entry which is preliminary data.</text>
</comment>
<feature type="domain" description="BPL/LPL catalytic" evidence="1">
    <location>
        <begin position="45"/>
        <end position="243"/>
    </location>
</feature>
<protein>
    <submittedName>
        <fullName evidence="2">Lipoate-protein ligase A</fullName>
    </submittedName>
</protein>
<keyword evidence="2" id="KW-0436">Ligase</keyword>
<dbReference type="PROSITE" id="PS51733">
    <property type="entry name" value="BPL_LPL_CATALYTIC"/>
    <property type="match status" value="1"/>
</dbReference>
<dbReference type="GO" id="GO:0016874">
    <property type="term" value="F:ligase activity"/>
    <property type="evidence" value="ECO:0007669"/>
    <property type="project" value="UniProtKB-KW"/>
</dbReference>
<reference evidence="2 3" key="1">
    <citation type="submission" date="2020-03" db="EMBL/GenBank/DDBJ databases">
        <title>Sequencing the genomes of 1000 actinobacteria strains.</title>
        <authorList>
            <person name="Klenk H.-P."/>
        </authorList>
    </citation>
    <scope>NUCLEOTIDE SEQUENCE [LARGE SCALE GENOMIC DNA]</scope>
    <source>
        <strain evidence="2 3">DSM 16403</strain>
    </source>
</reference>
<dbReference type="SUPFAM" id="SSF55681">
    <property type="entry name" value="Class II aaRS and biotin synthetases"/>
    <property type="match status" value="1"/>
</dbReference>
<name>A0A846RGG3_9MICC</name>
<dbReference type="AlphaFoldDB" id="A0A846RGG3"/>
<dbReference type="Gene3D" id="3.30.930.10">
    <property type="entry name" value="Bira Bifunctional Protein, Domain 2"/>
    <property type="match status" value="1"/>
</dbReference>
<sequence length="249" mass="25845">MTQELTGASAPAWPVQPLQVCSEPSAGAAVDLERGLTLLRAAADGRLPPTLRLYRPSPTVAFGQRDARLAGYAAAEAAVRAQDFTPLIRKAGGRAAAYHQGCLIVDHIEPHPDAVAGSRTRFKLFGELLADALRRVGVDAAVGEIPGEYCAGEFSVHGNGAQQVKLVGTAQRVIAGAWLFSSVIVVEGSSPIRRVLEAAYSALGLDWDPATAGAAEDLVPGTTVEKVADAVVAVYQEAAAGGWSPASRP</sequence>
<dbReference type="InterPro" id="IPR045864">
    <property type="entry name" value="aa-tRNA-synth_II/BPL/LPL"/>
</dbReference>
<organism evidence="2 3">
    <name type="scientific">Arthrobacter pigmenti</name>
    <dbReference type="NCBI Taxonomy" id="271432"/>
    <lineage>
        <taxon>Bacteria</taxon>
        <taxon>Bacillati</taxon>
        <taxon>Actinomycetota</taxon>
        <taxon>Actinomycetes</taxon>
        <taxon>Micrococcales</taxon>
        <taxon>Micrococcaceae</taxon>
        <taxon>Arthrobacter</taxon>
    </lineage>
</organism>
<evidence type="ECO:0000259" key="1">
    <source>
        <dbReference type="PROSITE" id="PS51733"/>
    </source>
</evidence>
<dbReference type="Proteomes" id="UP000547458">
    <property type="component" value="Unassembled WGS sequence"/>
</dbReference>
<dbReference type="RefSeq" id="WP_245192262.1">
    <property type="nucleotide sequence ID" value="NZ_JAATJL010000001.1"/>
</dbReference>
<gene>
    <name evidence="2" type="ORF">BJ994_001299</name>
</gene>